<accession>A0A150RDS1</accession>
<evidence type="ECO:0000256" key="1">
    <source>
        <dbReference type="SAM" id="MobiDB-lite"/>
    </source>
</evidence>
<dbReference type="EMBL" id="JEMC01003821">
    <property type="protein sequence ID" value="KYF78283.1"/>
    <property type="molecule type" value="Genomic_DNA"/>
</dbReference>
<feature type="region of interest" description="Disordered" evidence="1">
    <location>
        <begin position="220"/>
        <end position="253"/>
    </location>
</feature>
<dbReference type="AlphaFoldDB" id="A0A150RDS1"/>
<reference evidence="2 3" key="1">
    <citation type="submission" date="2014-02" db="EMBL/GenBank/DDBJ databases">
        <title>The small core and large imbalanced accessory genome model reveals a collaborative survival strategy of Sorangium cellulosum strains in nature.</title>
        <authorList>
            <person name="Han K."/>
            <person name="Peng R."/>
            <person name="Blom J."/>
            <person name="Li Y.-Z."/>
        </authorList>
    </citation>
    <scope>NUCLEOTIDE SEQUENCE [LARGE SCALE GENOMIC DNA]</scope>
    <source>
        <strain evidence="2 3">So0149</strain>
    </source>
</reference>
<dbReference type="Proteomes" id="UP000075515">
    <property type="component" value="Unassembled WGS sequence"/>
</dbReference>
<organism evidence="2 3">
    <name type="scientific">Sorangium cellulosum</name>
    <name type="common">Polyangium cellulosum</name>
    <dbReference type="NCBI Taxonomy" id="56"/>
    <lineage>
        <taxon>Bacteria</taxon>
        <taxon>Pseudomonadati</taxon>
        <taxon>Myxococcota</taxon>
        <taxon>Polyangia</taxon>
        <taxon>Polyangiales</taxon>
        <taxon>Polyangiaceae</taxon>
        <taxon>Sorangium</taxon>
    </lineage>
</organism>
<proteinExistence type="predicted"/>
<evidence type="ECO:0000313" key="2">
    <source>
        <dbReference type="EMBL" id="KYF78283.1"/>
    </source>
</evidence>
<name>A0A150RDS1_SORCE</name>
<comment type="caution">
    <text evidence="2">The sequence shown here is derived from an EMBL/GenBank/DDBJ whole genome shotgun (WGS) entry which is preliminary data.</text>
</comment>
<gene>
    <name evidence="2" type="ORF">BE18_15405</name>
</gene>
<evidence type="ECO:0000313" key="3">
    <source>
        <dbReference type="Proteomes" id="UP000075515"/>
    </source>
</evidence>
<sequence length="253" mass="27487">MLDVGQRSIRTFLGRDMAEVAGALEPFDVIAGLHIRDTLHALGLDADRRRVVDLRPPKKSRRLNRAGRILEITPELLIAGTTGISRPLGDPEKVASYLAEGDDAKLARRLESDVKALHAFYQYGALHGFVRLRWGFIDEALSTEWALPGDVSFYQQLKSASETGAAVDLVVGAAPGWADPWARARRVRVLDIRFNGVLVAEGEGRPTFAIARDEIQAVRLAPEHTGPSSRRGRADGAEGEGAANDAEHPAQVS</sequence>
<protein>
    <submittedName>
        <fullName evidence="2">Uncharacterized protein</fullName>
    </submittedName>
</protein>